<evidence type="ECO:0000313" key="3">
    <source>
        <dbReference type="Proteomes" id="UP000799428"/>
    </source>
</evidence>
<protein>
    <submittedName>
        <fullName evidence="2">Uncharacterized protein</fullName>
    </submittedName>
</protein>
<feature type="transmembrane region" description="Helical" evidence="1">
    <location>
        <begin position="255"/>
        <end position="277"/>
    </location>
</feature>
<keyword evidence="1" id="KW-0472">Membrane</keyword>
<dbReference type="EMBL" id="MU005781">
    <property type="protein sequence ID" value="KAF2704687.1"/>
    <property type="molecule type" value="Genomic_DNA"/>
</dbReference>
<keyword evidence="1" id="KW-1133">Transmembrane helix</keyword>
<feature type="transmembrane region" description="Helical" evidence="1">
    <location>
        <begin position="64"/>
        <end position="89"/>
    </location>
</feature>
<organism evidence="2 3">
    <name type="scientific">Pleomassaria siparia CBS 279.74</name>
    <dbReference type="NCBI Taxonomy" id="1314801"/>
    <lineage>
        <taxon>Eukaryota</taxon>
        <taxon>Fungi</taxon>
        <taxon>Dikarya</taxon>
        <taxon>Ascomycota</taxon>
        <taxon>Pezizomycotina</taxon>
        <taxon>Dothideomycetes</taxon>
        <taxon>Pleosporomycetidae</taxon>
        <taxon>Pleosporales</taxon>
        <taxon>Pleomassariaceae</taxon>
        <taxon>Pleomassaria</taxon>
    </lineage>
</organism>
<feature type="transmembrane region" description="Helical" evidence="1">
    <location>
        <begin position="330"/>
        <end position="357"/>
    </location>
</feature>
<feature type="non-terminal residue" evidence="2">
    <location>
        <position position="502"/>
    </location>
</feature>
<accession>A0A6G1JWY7</accession>
<evidence type="ECO:0000313" key="2">
    <source>
        <dbReference type="EMBL" id="KAF2704687.1"/>
    </source>
</evidence>
<feature type="transmembrane region" description="Helical" evidence="1">
    <location>
        <begin position="21"/>
        <end position="43"/>
    </location>
</feature>
<feature type="non-terminal residue" evidence="2">
    <location>
        <position position="1"/>
    </location>
</feature>
<reference evidence="2" key="1">
    <citation type="journal article" date="2020" name="Stud. Mycol.">
        <title>101 Dothideomycetes genomes: a test case for predicting lifestyles and emergence of pathogens.</title>
        <authorList>
            <person name="Haridas S."/>
            <person name="Albert R."/>
            <person name="Binder M."/>
            <person name="Bloem J."/>
            <person name="Labutti K."/>
            <person name="Salamov A."/>
            <person name="Andreopoulos B."/>
            <person name="Baker S."/>
            <person name="Barry K."/>
            <person name="Bills G."/>
            <person name="Bluhm B."/>
            <person name="Cannon C."/>
            <person name="Castanera R."/>
            <person name="Culley D."/>
            <person name="Daum C."/>
            <person name="Ezra D."/>
            <person name="Gonzalez J."/>
            <person name="Henrissat B."/>
            <person name="Kuo A."/>
            <person name="Liang C."/>
            <person name="Lipzen A."/>
            <person name="Lutzoni F."/>
            <person name="Magnuson J."/>
            <person name="Mondo S."/>
            <person name="Nolan M."/>
            <person name="Ohm R."/>
            <person name="Pangilinan J."/>
            <person name="Park H.-J."/>
            <person name="Ramirez L."/>
            <person name="Alfaro M."/>
            <person name="Sun H."/>
            <person name="Tritt A."/>
            <person name="Yoshinaga Y."/>
            <person name="Zwiers L.-H."/>
            <person name="Turgeon B."/>
            <person name="Goodwin S."/>
            <person name="Spatafora J."/>
            <person name="Crous P."/>
            <person name="Grigoriev I."/>
        </authorList>
    </citation>
    <scope>NUCLEOTIDE SEQUENCE</scope>
    <source>
        <strain evidence="2">CBS 279.74</strain>
    </source>
</reference>
<keyword evidence="1" id="KW-0812">Transmembrane</keyword>
<feature type="transmembrane region" description="Helical" evidence="1">
    <location>
        <begin position="401"/>
        <end position="419"/>
    </location>
</feature>
<evidence type="ECO:0000256" key="1">
    <source>
        <dbReference type="SAM" id="Phobius"/>
    </source>
</evidence>
<dbReference type="OrthoDB" id="2688021at2759"/>
<gene>
    <name evidence="2" type="ORF">K504DRAFT_341174</name>
</gene>
<dbReference type="AlphaFoldDB" id="A0A6G1JWY7"/>
<feature type="transmembrane region" description="Helical" evidence="1">
    <location>
        <begin position="425"/>
        <end position="444"/>
    </location>
</feature>
<keyword evidence="3" id="KW-1185">Reference proteome</keyword>
<dbReference type="Proteomes" id="UP000799428">
    <property type="component" value="Unassembled WGS sequence"/>
</dbReference>
<proteinExistence type="predicted"/>
<feature type="transmembrane region" description="Helical" evidence="1">
    <location>
        <begin position="121"/>
        <end position="140"/>
    </location>
</feature>
<name>A0A6G1JWY7_9PLEO</name>
<sequence length="502" mass="56158">NININNKSGYDASLLTRNICVLGLVVSWIVGIGTLVFSVLLYINNFEHWPTLQLSRKAKEVLPLGLNICVTVLTECLGLIHATALRWALGENLTFNANLRLFTSPKSRSPGSVALGRFANFWHAILLVMTYVSTSLIFCVRPPVKVCRAIYDEPDFYCNYDDATTYLSPAALLVLGVGLVGQAFIATCQLRSVKIISWSSGPINTAWILHDTGTLTHTWNRCMMSVHDLGTATMPSRPIFRQPSAWRAHKEVRRVLAYIWILTMLAYIWFVAVYIGIRLRYAAVLRSDGRCSDCDVYPGPDWSLLPDSHNYTSLADITNAGEVEPDGPGFFFWAMFLMVFVIQAFVTMGLHCAELIVNVSRDEDVWRCMATSVQGYQTGTNTIVAAMKSWKTCSLLALKPVVHWFFGLGMAYYYGWGVFMRPPQILYLAFALTVLALFSTLICLKRPIGPQPATYGHLKTIVDLVDEWHEDMFWGHKGDGHGVAHAGTSDSRLPEVSMELLY</sequence>